<evidence type="ECO:0000313" key="2">
    <source>
        <dbReference type="Proteomes" id="UP000031443"/>
    </source>
</evidence>
<dbReference type="AlphaFoldDB" id="M7BQR6"/>
<keyword evidence="2" id="KW-1185">Reference proteome</keyword>
<evidence type="ECO:0000313" key="1">
    <source>
        <dbReference type="EMBL" id="EMP39564.1"/>
    </source>
</evidence>
<protein>
    <submittedName>
        <fullName evidence="1">Uncharacterized protein</fullName>
    </submittedName>
</protein>
<organism evidence="1 2">
    <name type="scientific">Chelonia mydas</name>
    <name type="common">Green sea-turtle</name>
    <name type="synonym">Chelonia agassizi</name>
    <dbReference type="NCBI Taxonomy" id="8469"/>
    <lineage>
        <taxon>Eukaryota</taxon>
        <taxon>Metazoa</taxon>
        <taxon>Chordata</taxon>
        <taxon>Craniata</taxon>
        <taxon>Vertebrata</taxon>
        <taxon>Euteleostomi</taxon>
        <taxon>Archelosauria</taxon>
        <taxon>Testudinata</taxon>
        <taxon>Testudines</taxon>
        <taxon>Cryptodira</taxon>
        <taxon>Durocryptodira</taxon>
        <taxon>Americhelydia</taxon>
        <taxon>Chelonioidea</taxon>
        <taxon>Cheloniidae</taxon>
        <taxon>Chelonia</taxon>
    </lineage>
</organism>
<accession>M7BQR6</accession>
<gene>
    <name evidence="1" type="ORF">UY3_03160</name>
</gene>
<sequence>MWSALTPRLQRCWYSTSASGITFAAPPLERRSASVNEKTVVGAKHPAAEMLPQRSSSGKKREIRQRFSAAFWWWGVLRVHKNAPAGAMAPVGTALGTPGLLVGTQSGELRSVKLGF</sequence>
<reference evidence="2" key="1">
    <citation type="journal article" date="2013" name="Nat. Genet.">
        <title>The draft genomes of soft-shell turtle and green sea turtle yield insights into the development and evolution of the turtle-specific body plan.</title>
        <authorList>
            <person name="Wang Z."/>
            <person name="Pascual-Anaya J."/>
            <person name="Zadissa A."/>
            <person name="Li W."/>
            <person name="Niimura Y."/>
            <person name="Huang Z."/>
            <person name="Li C."/>
            <person name="White S."/>
            <person name="Xiong Z."/>
            <person name="Fang D."/>
            <person name="Wang B."/>
            <person name="Ming Y."/>
            <person name="Chen Y."/>
            <person name="Zheng Y."/>
            <person name="Kuraku S."/>
            <person name="Pignatelli M."/>
            <person name="Herrero J."/>
            <person name="Beal K."/>
            <person name="Nozawa M."/>
            <person name="Li Q."/>
            <person name="Wang J."/>
            <person name="Zhang H."/>
            <person name="Yu L."/>
            <person name="Shigenobu S."/>
            <person name="Wang J."/>
            <person name="Liu J."/>
            <person name="Flicek P."/>
            <person name="Searle S."/>
            <person name="Wang J."/>
            <person name="Kuratani S."/>
            <person name="Yin Y."/>
            <person name="Aken B."/>
            <person name="Zhang G."/>
            <person name="Irie N."/>
        </authorList>
    </citation>
    <scope>NUCLEOTIDE SEQUENCE [LARGE SCALE GENOMIC DNA]</scope>
</reference>
<proteinExistence type="predicted"/>
<name>M7BQR6_CHEMY</name>
<dbReference type="EMBL" id="KB516251">
    <property type="protein sequence ID" value="EMP39564.1"/>
    <property type="molecule type" value="Genomic_DNA"/>
</dbReference>
<dbReference type="Proteomes" id="UP000031443">
    <property type="component" value="Unassembled WGS sequence"/>
</dbReference>